<keyword evidence="3" id="KW-1185">Reference proteome</keyword>
<dbReference type="InterPro" id="IPR036623">
    <property type="entry name" value="Hemimethylated_DNA-bd_sf"/>
</dbReference>
<protein>
    <submittedName>
        <fullName evidence="2">Transglutaminase-like superfamily domain-containing protein</fullName>
    </submittedName>
</protein>
<dbReference type="Gene3D" id="2.30.30.390">
    <property type="entry name" value="Hemimethylated DNA-binding domain"/>
    <property type="match status" value="1"/>
</dbReference>
<dbReference type="AlphaFoldDB" id="A0A9P8MN02"/>
<accession>A0A9P8MN02</accession>
<comment type="caution">
    <text evidence="2">The sequence shown here is derived from an EMBL/GenBank/DDBJ whole genome shotgun (WGS) entry which is preliminary data.</text>
</comment>
<sequence length="607" mass="69452">MSLDKVPDEIIQHLLHYFHRLANEPLLWRYHCRNSFNHWHQSHEFRHKLRCKASEVDWKQLFVLRAQQNRLVADLLDGIIATQVGRLKRFESIARLGYDAKDFLLEQCRIDESAPDFLARRYYSNSLLDSIHRSTAIEEWHKLRRDRDSLDAHVAGVRLERALGAFDMFVLHDQFGDLDDVSQMLDDKAAEFRASQPNLDALTTRQKALALNRWLRSNGLTGLCNPERNYRNLRNLLIGQALRHEDHESIPLISSAIFCCLAARLGLTTQCCAFPGHVHAIVFATPGRTLDGSPVVGDGEPRERMYLDPYGLDDEVPTACLQVLLARFGWQTSTDVFFAPVPTLVNALRTARNIKATFARVLELQDDAHPELSQLLRGNSSMNMEAALYASMWAPLMLTPPNTFEWDDCLANFLRRFAGSWPEDAWLVEKYLKPLYNSFAPSRDGLARHANRGLDDPWGHLRRVREQDALVPRVFRRNVFGDESIPFKVGQVFRHRRYGWIGVITGWSDQGTRDLPVTHPRNLDEQIGQDATAQASLPLRPPNQFFFMCFPSTGSEPHKVAADSVELVHDASQVDDDMFPLAGKFFKSFDRATCTFVSNIKEQYPDD</sequence>
<dbReference type="EMBL" id="JAIZPD010000018">
    <property type="protein sequence ID" value="KAH0957999.1"/>
    <property type="molecule type" value="Genomic_DNA"/>
</dbReference>
<dbReference type="SUPFAM" id="SSF141255">
    <property type="entry name" value="YccV-like"/>
    <property type="match status" value="1"/>
</dbReference>
<dbReference type="OrthoDB" id="28868at2759"/>
<dbReference type="InterPro" id="IPR036047">
    <property type="entry name" value="F-box-like_dom_sf"/>
</dbReference>
<dbReference type="Pfam" id="PF08755">
    <property type="entry name" value="YccV-like"/>
    <property type="match status" value="1"/>
</dbReference>
<dbReference type="GO" id="GO:0003677">
    <property type="term" value="F:DNA binding"/>
    <property type="evidence" value="ECO:0007669"/>
    <property type="project" value="InterPro"/>
</dbReference>
<gene>
    <name evidence="2" type="ORF">HRG_11092</name>
</gene>
<reference evidence="2" key="1">
    <citation type="submission" date="2021-09" db="EMBL/GenBank/DDBJ databases">
        <title>A high-quality genome of the endoparasitic fungus Hirsutella rhossiliensis with a comparison of Hirsutella genomes reveals transposable elements contributing to genome size variation.</title>
        <authorList>
            <person name="Lin R."/>
            <person name="Jiao Y."/>
            <person name="Sun X."/>
            <person name="Ling J."/>
            <person name="Xie B."/>
            <person name="Cheng X."/>
        </authorList>
    </citation>
    <scope>NUCLEOTIDE SEQUENCE</scope>
    <source>
        <strain evidence="2">HR02</strain>
    </source>
</reference>
<dbReference type="InterPro" id="IPR011722">
    <property type="entry name" value="Hemimethylated_DNA-bd_dom"/>
</dbReference>
<feature type="domain" description="Hemimethylated DNA-binding" evidence="1">
    <location>
        <begin position="484"/>
        <end position="599"/>
    </location>
</feature>
<evidence type="ECO:0000313" key="2">
    <source>
        <dbReference type="EMBL" id="KAH0957999.1"/>
    </source>
</evidence>
<dbReference type="Pfam" id="PF13369">
    <property type="entry name" value="Transglut_core2"/>
    <property type="match status" value="1"/>
</dbReference>
<dbReference type="SUPFAM" id="SSF81383">
    <property type="entry name" value="F-box domain"/>
    <property type="match status" value="1"/>
</dbReference>
<evidence type="ECO:0000313" key="3">
    <source>
        <dbReference type="Proteomes" id="UP000824596"/>
    </source>
</evidence>
<dbReference type="PANTHER" id="PTHR31350:SF27">
    <property type="entry name" value="HEMIMETHYLATED DNA-BINDING DOMAIN-CONTAINING PROTEIN"/>
    <property type="match status" value="1"/>
</dbReference>
<dbReference type="InterPro" id="IPR032698">
    <property type="entry name" value="SirB1_N"/>
</dbReference>
<evidence type="ECO:0000259" key="1">
    <source>
        <dbReference type="SMART" id="SM00992"/>
    </source>
</evidence>
<dbReference type="Proteomes" id="UP000824596">
    <property type="component" value="Unassembled WGS sequence"/>
</dbReference>
<name>A0A9P8MN02_9HYPO</name>
<organism evidence="2 3">
    <name type="scientific">Hirsutella rhossiliensis</name>
    <dbReference type="NCBI Taxonomy" id="111463"/>
    <lineage>
        <taxon>Eukaryota</taxon>
        <taxon>Fungi</taxon>
        <taxon>Dikarya</taxon>
        <taxon>Ascomycota</taxon>
        <taxon>Pezizomycotina</taxon>
        <taxon>Sordariomycetes</taxon>
        <taxon>Hypocreomycetidae</taxon>
        <taxon>Hypocreales</taxon>
        <taxon>Ophiocordycipitaceae</taxon>
        <taxon>Hirsutella</taxon>
    </lineage>
</organism>
<dbReference type="RefSeq" id="XP_044715513.1">
    <property type="nucleotide sequence ID" value="XM_044869562.1"/>
</dbReference>
<dbReference type="GeneID" id="68360220"/>
<proteinExistence type="predicted"/>
<dbReference type="SMART" id="SM00992">
    <property type="entry name" value="YccV-like"/>
    <property type="match status" value="1"/>
</dbReference>
<dbReference type="PANTHER" id="PTHR31350">
    <property type="entry name" value="SI:DKEY-261L7.2"/>
    <property type="match status" value="1"/>
</dbReference>